<accession>A0A0V0Q7D4</accession>
<name>A0A0V0Q7D4_PSEPJ</name>
<dbReference type="PANTHER" id="PTHR12480:SF21">
    <property type="entry name" value="JMJC DOMAIN-CONTAINING PROTEIN 8"/>
    <property type="match status" value="1"/>
</dbReference>
<evidence type="ECO:0000313" key="3">
    <source>
        <dbReference type="Proteomes" id="UP000054937"/>
    </source>
</evidence>
<dbReference type="GO" id="GO:0005634">
    <property type="term" value="C:nucleus"/>
    <property type="evidence" value="ECO:0007669"/>
    <property type="project" value="TreeGrafter"/>
</dbReference>
<dbReference type="PANTHER" id="PTHR12480">
    <property type="entry name" value="ARGININE DEMETHYLASE AND LYSYL-HYDROXYLASE JMJD"/>
    <property type="match status" value="1"/>
</dbReference>
<keyword evidence="3" id="KW-1185">Reference proteome</keyword>
<proteinExistence type="predicted"/>
<dbReference type="Pfam" id="PF02373">
    <property type="entry name" value="JmjC"/>
    <property type="match status" value="1"/>
</dbReference>
<dbReference type="InterPro" id="IPR003347">
    <property type="entry name" value="JmjC_dom"/>
</dbReference>
<organism evidence="2 3">
    <name type="scientific">Pseudocohnilembus persalinus</name>
    <name type="common">Ciliate</name>
    <dbReference type="NCBI Taxonomy" id="266149"/>
    <lineage>
        <taxon>Eukaryota</taxon>
        <taxon>Sar</taxon>
        <taxon>Alveolata</taxon>
        <taxon>Ciliophora</taxon>
        <taxon>Intramacronucleata</taxon>
        <taxon>Oligohymenophorea</taxon>
        <taxon>Scuticociliatia</taxon>
        <taxon>Philasterida</taxon>
        <taxon>Pseudocohnilembidae</taxon>
        <taxon>Pseudocohnilembus</taxon>
    </lineage>
</organism>
<dbReference type="EMBL" id="LDAU01000286">
    <property type="protein sequence ID" value="KRW98079.1"/>
    <property type="molecule type" value="Genomic_DNA"/>
</dbReference>
<gene>
    <name evidence="2" type="ORF">PPERSA_07304</name>
</gene>
<dbReference type="AlphaFoldDB" id="A0A0V0Q7D4"/>
<dbReference type="PROSITE" id="PS51184">
    <property type="entry name" value="JMJC"/>
    <property type="match status" value="1"/>
</dbReference>
<dbReference type="InParanoid" id="A0A0V0Q7D4"/>
<evidence type="ECO:0000259" key="1">
    <source>
        <dbReference type="PROSITE" id="PS51184"/>
    </source>
</evidence>
<protein>
    <recommendedName>
        <fullName evidence="1">JmjC domain-containing protein</fullName>
    </recommendedName>
</protein>
<evidence type="ECO:0000313" key="2">
    <source>
        <dbReference type="EMBL" id="KRW98079.1"/>
    </source>
</evidence>
<comment type="caution">
    <text evidence="2">The sequence shown here is derived from an EMBL/GenBank/DDBJ whole genome shotgun (WGS) entry which is preliminary data.</text>
</comment>
<reference evidence="2 3" key="1">
    <citation type="journal article" date="2015" name="Sci. Rep.">
        <title>Genome of the facultative scuticociliatosis pathogen Pseudocohnilembus persalinus provides insight into its virulence through horizontal gene transfer.</title>
        <authorList>
            <person name="Xiong J."/>
            <person name="Wang G."/>
            <person name="Cheng J."/>
            <person name="Tian M."/>
            <person name="Pan X."/>
            <person name="Warren A."/>
            <person name="Jiang C."/>
            <person name="Yuan D."/>
            <person name="Miao W."/>
        </authorList>
    </citation>
    <scope>NUCLEOTIDE SEQUENCE [LARGE SCALE GENOMIC DNA]</scope>
    <source>
        <strain evidence="2">36N120E</strain>
    </source>
</reference>
<dbReference type="OrthoDB" id="438164at2759"/>
<dbReference type="SUPFAM" id="SSF51197">
    <property type="entry name" value="Clavaminate synthase-like"/>
    <property type="match status" value="1"/>
</dbReference>
<feature type="domain" description="JmjC" evidence="1">
    <location>
        <begin position="135"/>
        <end position="257"/>
    </location>
</feature>
<dbReference type="Proteomes" id="UP000054937">
    <property type="component" value="Unassembled WGS sequence"/>
</dbReference>
<dbReference type="InterPro" id="IPR050910">
    <property type="entry name" value="JMJD6_ArgDemeth/LysHydrox"/>
</dbReference>
<dbReference type="Gene3D" id="2.60.120.650">
    <property type="entry name" value="Cupin"/>
    <property type="match status" value="1"/>
</dbReference>
<sequence>MQFIVSQQICDDKIITETINNGGWNPDPIFDFLKEFQNSESQVQKIQQEKFKPKKSDVPLIYGPFNREENKLFYPMLDKQWLLNEYADKVVMLSNSITSSYGRSYMTFKEYIQQMEADSKLTQQQILEKEAKNTWYNFGGNDYPFVDKYYTSPLGKNDNVSPTFGLGRSGSGVPFHTHGQVYLELFYGQKAWFFSPPGSNPKFDPNQSTFDWVIKNEHIQEGVIMTIQKPGEIVYIPPEWWHATLNIGEVVFIANFA</sequence>
<dbReference type="GO" id="GO:0000987">
    <property type="term" value="F:cis-regulatory region sequence-specific DNA binding"/>
    <property type="evidence" value="ECO:0007669"/>
    <property type="project" value="TreeGrafter"/>
</dbReference>